<dbReference type="AlphaFoldDB" id="A0A7R9HNM7"/>
<dbReference type="GO" id="GO:0000347">
    <property type="term" value="C:THO complex"/>
    <property type="evidence" value="ECO:0007669"/>
    <property type="project" value="TreeGrafter"/>
</dbReference>
<dbReference type="PROSITE" id="PS50082">
    <property type="entry name" value="WD_REPEATS_2"/>
    <property type="match status" value="1"/>
</dbReference>
<dbReference type="Gene3D" id="2.130.10.10">
    <property type="entry name" value="YVTN repeat-like/Quinoprotein amine dehydrogenase"/>
    <property type="match status" value="1"/>
</dbReference>
<evidence type="ECO:0000256" key="2">
    <source>
        <dbReference type="ARBA" id="ARBA00022574"/>
    </source>
</evidence>
<protein>
    <recommendedName>
        <fullName evidence="6">THO complex subunit 6</fullName>
    </recommendedName>
</protein>
<keyword evidence="2 4" id="KW-0853">WD repeat</keyword>
<sequence>MELLTSTQKFTLLSAVPLNLVLKSQSTLQLHNQDDGLEYCTKQDVQVCSMVTTEKFLITGMVGEIVGWNWKNIKDALEKPDVNSLIFDKTKGLLYAGCGDNKIYVFNLESRQLLRTMEGHEDFIHCLHNLGNILASASEDGLVKLWDLRQKEPTKSLQPHLKQEVARPALGKWVGTVALSEDWLLCGGGPRLSLWHLRTLDVTTAFNLDDNGIHVAMFYDDRVMAGGASPHFYHLNYSGDVYAQVPSSSTTIYSAVYQEFPHKRITKELKLSSYYLRLVNALRMILTSVWSFPKAWFVKLEEHLELAHHLIWKPRHPESRAHHPPRDGANTQCQ</sequence>
<proteinExistence type="inferred from homology"/>
<dbReference type="InterPro" id="IPR001680">
    <property type="entry name" value="WD40_rpt"/>
</dbReference>
<keyword evidence="3" id="KW-0677">Repeat</keyword>
<dbReference type="PANTHER" id="PTHR44411:SF1">
    <property type="entry name" value="THO COMPLEX SUBUNIT 6 HOMOLOG"/>
    <property type="match status" value="1"/>
</dbReference>
<dbReference type="PROSITE" id="PS50294">
    <property type="entry name" value="WD_REPEATS_REGION"/>
    <property type="match status" value="1"/>
</dbReference>
<dbReference type="InterPro" id="IPR019775">
    <property type="entry name" value="WD40_repeat_CS"/>
</dbReference>
<evidence type="ECO:0000256" key="4">
    <source>
        <dbReference type="PROSITE-ProRule" id="PRU00221"/>
    </source>
</evidence>
<dbReference type="EMBL" id="OB793926">
    <property type="protein sequence ID" value="CAD7429012.1"/>
    <property type="molecule type" value="Genomic_DNA"/>
</dbReference>
<dbReference type="SUPFAM" id="SSF50978">
    <property type="entry name" value="WD40 repeat-like"/>
    <property type="match status" value="1"/>
</dbReference>
<dbReference type="InterPro" id="IPR036322">
    <property type="entry name" value="WD40_repeat_dom_sf"/>
</dbReference>
<gene>
    <name evidence="5" type="ORF">TMSB3V08_LOCUS5801</name>
</gene>
<accession>A0A7R9HNM7</accession>
<name>A0A7R9HNM7_9NEOP</name>
<reference evidence="5" key="1">
    <citation type="submission" date="2020-11" db="EMBL/GenBank/DDBJ databases">
        <authorList>
            <person name="Tran Van P."/>
        </authorList>
    </citation>
    <scope>NUCLEOTIDE SEQUENCE</scope>
</reference>
<dbReference type="Pfam" id="PF00400">
    <property type="entry name" value="WD40"/>
    <property type="match status" value="1"/>
</dbReference>
<dbReference type="SMART" id="SM00320">
    <property type="entry name" value="WD40"/>
    <property type="match status" value="3"/>
</dbReference>
<evidence type="ECO:0000256" key="3">
    <source>
        <dbReference type="ARBA" id="ARBA00022737"/>
    </source>
</evidence>
<dbReference type="PANTHER" id="PTHR44411">
    <property type="entry name" value="THO COMPLEX SUBUNIT 6 HOMOLOG"/>
    <property type="match status" value="1"/>
</dbReference>
<feature type="repeat" description="WD" evidence="4">
    <location>
        <begin position="117"/>
        <end position="156"/>
    </location>
</feature>
<dbReference type="PROSITE" id="PS00678">
    <property type="entry name" value="WD_REPEATS_1"/>
    <property type="match status" value="1"/>
</dbReference>
<evidence type="ECO:0000313" key="5">
    <source>
        <dbReference type="EMBL" id="CAD7429012.1"/>
    </source>
</evidence>
<comment type="similarity">
    <text evidence="1">Belongs to the WD repeat THOC6 family.</text>
</comment>
<dbReference type="GO" id="GO:0000346">
    <property type="term" value="C:transcription export complex"/>
    <property type="evidence" value="ECO:0007669"/>
    <property type="project" value="TreeGrafter"/>
</dbReference>
<evidence type="ECO:0000256" key="1">
    <source>
        <dbReference type="ARBA" id="ARBA00009728"/>
    </source>
</evidence>
<dbReference type="GO" id="GO:0006406">
    <property type="term" value="P:mRNA export from nucleus"/>
    <property type="evidence" value="ECO:0007669"/>
    <property type="project" value="TreeGrafter"/>
</dbReference>
<dbReference type="InterPro" id="IPR042626">
    <property type="entry name" value="THOC6"/>
</dbReference>
<dbReference type="InterPro" id="IPR015943">
    <property type="entry name" value="WD40/YVTN_repeat-like_dom_sf"/>
</dbReference>
<organism evidence="5">
    <name type="scientific">Timema monikensis</name>
    <dbReference type="NCBI Taxonomy" id="170555"/>
    <lineage>
        <taxon>Eukaryota</taxon>
        <taxon>Metazoa</taxon>
        <taxon>Ecdysozoa</taxon>
        <taxon>Arthropoda</taxon>
        <taxon>Hexapoda</taxon>
        <taxon>Insecta</taxon>
        <taxon>Pterygota</taxon>
        <taxon>Neoptera</taxon>
        <taxon>Polyneoptera</taxon>
        <taxon>Phasmatodea</taxon>
        <taxon>Timematodea</taxon>
        <taxon>Timematoidea</taxon>
        <taxon>Timematidae</taxon>
        <taxon>Timema</taxon>
    </lineage>
</organism>
<evidence type="ECO:0008006" key="6">
    <source>
        <dbReference type="Google" id="ProtNLM"/>
    </source>
</evidence>